<dbReference type="Proteomes" id="UP000229782">
    <property type="component" value="Unassembled WGS sequence"/>
</dbReference>
<feature type="domain" description="Formyl transferase C-terminal" evidence="6">
    <location>
        <begin position="165"/>
        <end position="258"/>
    </location>
</feature>
<comment type="similarity">
    <text evidence="1">Belongs to the Fmt family.</text>
</comment>
<dbReference type="EC" id="2.1.2.9" evidence="2"/>
<dbReference type="InterPro" id="IPR005794">
    <property type="entry name" value="Fmt"/>
</dbReference>
<feature type="domain" description="Formyl transferase N-terminal" evidence="5">
    <location>
        <begin position="21"/>
        <end position="140"/>
    </location>
</feature>
<evidence type="ECO:0000256" key="4">
    <source>
        <dbReference type="ARBA" id="ARBA00022917"/>
    </source>
</evidence>
<gene>
    <name evidence="7" type="ORF">COV60_01980</name>
</gene>
<dbReference type="CDD" id="cd08704">
    <property type="entry name" value="Met_tRNA_FMT_C"/>
    <property type="match status" value="1"/>
</dbReference>
<dbReference type="InterPro" id="IPR044135">
    <property type="entry name" value="Met-tRNA-FMT_C"/>
</dbReference>
<dbReference type="Pfam" id="PF02911">
    <property type="entry name" value="Formyl_trans_C"/>
    <property type="match status" value="1"/>
</dbReference>
<organism evidence="7 8">
    <name type="scientific">Candidatus Magasanikbacteria bacterium CG11_big_fil_rev_8_21_14_0_20_43_7</name>
    <dbReference type="NCBI Taxonomy" id="1974654"/>
    <lineage>
        <taxon>Bacteria</taxon>
        <taxon>Candidatus Magasanikiibacteriota</taxon>
    </lineage>
</organism>
<dbReference type="NCBIfam" id="TIGR00460">
    <property type="entry name" value="fmt"/>
    <property type="match status" value="1"/>
</dbReference>
<accession>A0A2H0N4V0</accession>
<keyword evidence="3 7" id="KW-0808">Transferase</keyword>
<evidence type="ECO:0000313" key="8">
    <source>
        <dbReference type="Proteomes" id="UP000229782"/>
    </source>
</evidence>
<dbReference type="EMBL" id="PCWM01000044">
    <property type="protein sequence ID" value="PIR03136.1"/>
    <property type="molecule type" value="Genomic_DNA"/>
</dbReference>
<dbReference type="InterPro" id="IPR011034">
    <property type="entry name" value="Formyl_transferase-like_C_sf"/>
</dbReference>
<dbReference type="InterPro" id="IPR036477">
    <property type="entry name" value="Formyl_transf_N_sf"/>
</dbReference>
<evidence type="ECO:0000256" key="2">
    <source>
        <dbReference type="ARBA" id="ARBA00012261"/>
    </source>
</evidence>
<dbReference type="GO" id="GO:0004479">
    <property type="term" value="F:methionyl-tRNA formyltransferase activity"/>
    <property type="evidence" value="ECO:0007669"/>
    <property type="project" value="UniProtKB-EC"/>
</dbReference>
<dbReference type="InterPro" id="IPR002376">
    <property type="entry name" value="Formyl_transf_N"/>
</dbReference>
<dbReference type="SUPFAM" id="SSF53328">
    <property type="entry name" value="Formyltransferase"/>
    <property type="match status" value="1"/>
</dbReference>
<dbReference type="CDD" id="cd08646">
    <property type="entry name" value="FMT_core_Met-tRNA-FMT_N"/>
    <property type="match status" value="1"/>
</dbReference>
<evidence type="ECO:0000313" key="7">
    <source>
        <dbReference type="EMBL" id="PIR03136.1"/>
    </source>
</evidence>
<dbReference type="AlphaFoldDB" id="A0A2H0N4V0"/>
<sequence>PVGRKKIVTPPPVKILAEKYGIPILQPSSLKELEISDWKFEVATLAEYGLMIPERIINAFSKGILNVHPSLLPKYRGATPIQSAIKNGDEQAGVSIMLLEKTMDTGPLLAQKTYTLDPDEMYTHTNRTLAQLGARLLVDTLPTYISGDITPTPQDNKQATYCSQLTRDDGRVDWNSAARDIYNQYRAFSPWPGVWTMWDKKRLKLLNISLSKMALPPGCAHVEDDILTIGTSGGAIQVHELQLEGKKPMDAKTFVNGCSTHVTQTFRFDSQA</sequence>
<evidence type="ECO:0000259" key="6">
    <source>
        <dbReference type="Pfam" id="PF02911"/>
    </source>
</evidence>
<feature type="non-terminal residue" evidence="7">
    <location>
        <position position="1"/>
    </location>
</feature>
<protein>
    <recommendedName>
        <fullName evidence="2">methionyl-tRNA formyltransferase</fullName>
        <ecNumber evidence="2">2.1.2.9</ecNumber>
    </recommendedName>
</protein>
<name>A0A2H0N4V0_9BACT</name>
<dbReference type="InterPro" id="IPR041711">
    <property type="entry name" value="Met-tRNA-FMT_N"/>
</dbReference>
<dbReference type="PANTHER" id="PTHR11138">
    <property type="entry name" value="METHIONYL-TRNA FORMYLTRANSFERASE"/>
    <property type="match status" value="1"/>
</dbReference>
<dbReference type="Gene3D" id="3.40.50.12230">
    <property type="match status" value="1"/>
</dbReference>
<comment type="caution">
    <text evidence="7">The sequence shown here is derived from an EMBL/GenBank/DDBJ whole genome shotgun (WGS) entry which is preliminary data.</text>
</comment>
<evidence type="ECO:0000256" key="3">
    <source>
        <dbReference type="ARBA" id="ARBA00022679"/>
    </source>
</evidence>
<reference evidence="7 8" key="1">
    <citation type="submission" date="2017-09" db="EMBL/GenBank/DDBJ databases">
        <title>Depth-based differentiation of microbial function through sediment-hosted aquifers and enrichment of novel symbionts in the deep terrestrial subsurface.</title>
        <authorList>
            <person name="Probst A.J."/>
            <person name="Ladd B."/>
            <person name="Jarett J.K."/>
            <person name="Geller-Mcgrath D.E."/>
            <person name="Sieber C.M."/>
            <person name="Emerson J.B."/>
            <person name="Anantharaman K."/>
            <person name="Thomas B.C."/>
            <person name="Malmstrom R."/>
            <person name="Stieglmeier M."/>
            <person name="Klingl A."/>
            <person name="Woyke T."/>
            <person name="Ryan C.M."/>
            <person name="Banfield J.F."/>
        </authorList>
    </citation>
    <scope>NUCLEOTIDE SEQUENCE [LARGE SCALE GENOMIC DNA]</scope>
    <source>
        <strain evidence="7">CG11_big_fil_rev_8_21_14_0_20_43_7</strain>
    </source>
</reference>
<dbReference type="InterPro" id="IPR005793">
    <property type="entry name" value="Formyl_trans_C"/>
</dbReference>
<evidence type="ECO:0000256" key="1">
    <source>
        <dbReference type="ARBA" id="ARBA00010699"/>
    </source>
</evidence>
<dbReference type="Pfam" id="PF00551">
    <property type="entry name" value="Formyl_trans_N"/>
    <property type="match status" value="1"/>
</dbReference>
<keyword evidence="4" id="KW-0648">Protein biosynthesis</keyword>
<dbReference type="PANTHER" id="PTHR11138:SF5">
    <property type="entry name" value="METHIONYL-TRNA FORMYLTRANSFERASE, MITOCHONDRIAL"/>
    <property type="match status" value="1"/>
</dbReference>
<dbReference type="SUPFAM" id="SSF50486">
    <property type="entry name" value="FMT C-terminal domain-like"/>
    <property type="match status" value="1"/>
</dbReference>
<proteinExistence type="inferred from homology"/>
<evidence type="ECO:0000259" key="5">
    <source>
        <dbReference type="Pfam" id="PF00551"/>
    </source>
</evidence>